<gene>
    <name evidence="2" type="ORF">E6C76_20440</name>
</gene>
<evidence type="ECO:0000259" key="1">
    <source>
        <dbReference type="PROSITE" id="PS50905"/>
    </source>
</evidence>
<dbReference type="GO" id="GO:0016491">
    <property type="term" value="F:oxidoreductase activity"/>
    <property type="evidence" value="ECO:0007669"/>
    <property type="project" value="InterPro"/>
</dbReference>
<dbReference type="InterPro" id="IPR012347">
    <property type="entry name" value="Ferritin-like"/>
</dbReference>
<sequence>MNSIRNFLAHAVRLEAEAARRFDELAEHMATHGNREVEAVFRQFADYSRLHLKEAMARAGFRYISELPLGGYDWPDGEAPESAPWWGVDALMDVEAAMRLALHSEQSGLDFYQGIAERSGDPRVQAMAAEFAAEETEHVETLQAMLAALPREA</sequence>
<comment type="caution">
    <text evidence="2">The sequence shown here is derived from an EMBL/GenBank/DDBJ whole genome shotgun (WGS) entry which is preliminary data.</text>
</comment>
<keyword evidence="3" id="KW-1185">Reference proteome</keyword>
<dbReference type="OrthoDB" id="8561818at2"/>
<name>A0A4S4AP71_9RHOO</name>
<reference evidence="2 3" key="1">
    <citation type="submission" date="2019-04" db="EMBL/GenBank/DDBJ databases">
        <title>Azoarcus nasutitermitis sp. nov. isolated from termite nest.</title>
        <authorList>
            <person name="Lin S.-Y."/>
            <person name="Hameed A."/>
            <person name="Hsu Y.-H."/>
            <person name="Young C.-C."/>
        </authorList>
    </citation>
    <scope>NUCLEOTIDE SEQUENCE [LARGE SCALE GENOMIC DNA]</scope>
    <source>
        <strain evidence="2 3">CC-YHH838</strain>
    </source>
</reference>
<organism evidence="2 3">
    <name type="scientific">Pseudothauera nasutitermitis</name>
    <dbReference type="NCBI Taxonomy" id="2565930"/>
    <lineage>
        <taxon>Bacteria</taxon>
        <taxon>Pseudomonadati</taxon>
        <taxon>Pseudomonadota</taxon>
        <taxon>Betaproteobacteria</taxon>
        <taxon>Rhodocyclales</taxon>
        <taxon>Zoogloeaceae</taxon>
        <taxon>Pseudothauera</taxon>
    </lineage>
</organism>
<dbReference type="InterPro" id="IPR003251">
    <property type="entry name" value="Rr_diiron-bd_dom"/>
</dbReference>
<dbReference type="Gene3D" id="1.20.1260.10">
    <property type="match status" value="1"/>
</dbReference>
<dbReference type="AlphaFoldDB" id="A0A4S4AP71"/>
<accession>A0A4S4AP71</accession>
<dbReference type="SUPFAM" id="SSF47240">
    <property type="entry name" value="Ferritin-like"/>
    <property type="match status" value="1"/>
</dbReference>
<dbReference type="CDD" id="cd01045">
    <property type="entry name" value="Ferritin_like_AB"/>
    <property type="match status" value="1"/>
</dbReference>
<dbReference type="InterPro" id="IPR009078">
    <property type="entry name" value="Ferritin-like_SF"/>
</dbReference>
<proteinExistence type="predicted"/>
<protein>
    <submittedName>
        <fullName evidence="2">Rubrerythrin</fullName>
    </submittedName>
</protein>
<dbReference type="Pfam" id="PF02915">
    <property type="entry name" value="Rubrerythrin"/>
    <property type="match status" value="1"/>
</dbReference>
<evidence type="ECO:0000313" key="2">
    <source>
        <dbReference type="EMBL" id="THF61451.1"/>
    </source>
</evidence>
<dbReference type="RefSeq" id="WP_136350112.1">
    <property type="nucleotide sequence ID" value="NZ_SSOC01000009.1"/>
</dbReference>
<dbReference type="GO" id="GO:0046872">
    <property type="term" value="F:metal ion binding"/>
    <property type="evidence" value="ECO:0007669"/>
    <property type="project" value="InterPro"/>
</dbReference>
<dbReference type="EMBL" id="SSOC01000009">
    <property type="protein sequence ID" value="THF61451.1"/>
    <property type="molecule type" value="Genomic_DNA"/>
</dbReference>
<dbReference type="Proteomes" id="UP000308430">
    <property type="component" value="Unassembled WGS sequence"/>
</dbReference>
<evidence type="ECO:0000313" key="3">
    <source>
        <dbReference type="Proteomes" id="UP000308430"/>
    </source>
</evidence>
<dbReference type="InterPro" id="IPR009040">
    <property type="entry name" value="Ferritin-like_diiron"/>
</dbReference>
<feature type="domain" description="Ferritin-like diiron" evidence="1">
    <location>
        <begin position="1"/>
        <end position="153"/>
    </location>
</feature>
<dbReference type="PROSITE" id="PS50905">
    <property type="entry name" value="FERRITIN_LIKE"/>
    <property type="match status" value="1"/>
</dbReference>